<evidence type="ECO:0000256" key="12">
    <source>
        <dbReference type="SAM" id="Phobius"/>
    </source>
</evidence>
<feature type="transmembrane region" description="Helical" evidence="12">
    <location>
        <begin position="65"/>
        <end position="87"/>
    </location>
</feature>
<name>A0A1Y5FA94_9BACT</name>
<accession>A0A1Y5FA94</accession>
<reference evidence="15" key="1">
    <citation type="journal article" date="2017" name="Proc. Natl. Acad. Sci. U.S.A.">
        <title>Simulation of Deepwater Horizon oil plume reveals substrate specialization within a complex community of hydrocarbon-degraders.</title>
        <authorList>
            <person name="Hu P."/>
            <person name="Dubinsky E.A."/>
            <person name="Probst A.J."/>
            <person name="Wang J."/>
            <person name="Sieber C.M.K."/>
            <person name="Tom L.M."/>
            <person name="Gardinali P."/>
            <person name="Banfield J.F."/>
            <person name="Atlas R.M."/>
            <person name="Andersen G.L."/>
        </authorList>
    </citation>
    <scope>NUCLEOTIDE SEQUENCE [LARGE SCALE GENOMIC DNA]</scope>
</reference>
<keyword evidence="4" id="KW-0997">Cell inner membrane</keyword>
<proteinExistence type="inferred from homology"/>
<keyword evidence="6" id="KW-0479">Metal-binding</keyword>
<dbReference type="PANTHER" id="PTHR38674:SF1">
    <property type="entry name" value="ALKANE 1-MONOOXYGENASE 1"/>
    <property type="match status" value="1"/>
</dbReference>
<comment type="caution">
    <text evidence="14">The sequence shown here is derived from an EMBL/GenBank/DDBJ whole genome shotgun (WGS) entry which is preliminary data.</text>
</comment>
<dbReference type="GO" id="GO:0004497">
    <property type="term" value="F:monooxygenase activity"/>
    <property type="evidence" value="ECO:0007669"/>
    <property type="project" value="UniProtKB-KW"/>
</dbReference>
<dbReference type="GO" id="GO:0005886">
    <property type="term" value="C:plasma membrane"/>
    <property type="evidence" value="ECO:0007669"/>
    <property type="project" value="UniProtKB-SubCell"/>
</dbReference>
<evidence type="ECO:0000313" key="15">
    <source>
        <dbReference type="Proteomes" id="UP000196531"/>
    </source>
</evidence>
<comment type="similarity">
    <text evidence="2">Belongs to the fatty acid desaturase type 1 family. AlkB subfamily.</text>
</comment>
<evidence type="ECO:0000256" key="6">
    <source>
        <dbReference type="ARBA" id="ARBA00022723"/>
    </source>
</evidence>
<evidence type="ECO:0000256" key="2">
    <source>
        <dbReference type="ARBA" id="ARBA00010823"/>
    </source>
</evidence>
<keyword evidence="8" id="KW-0560">Oxidoreductase</keyword>
<dbReference type="Proteomes" id="UP000196531">
    <property type="component" value="Unassembled WGS sequence"/>
</dbReference>
<dbReference type="InterPro" id="IPR005804">
    <property type="entry name" value="FA_desaturase_dom"/>
</dbReference>
<evidence type="ECO:0000256" key="11">
    <source>
        <dbReference type="ARBA" id="ARBA00023136"/>
    </source>
</evidence>
<dbReference type="Pfam" id="PF00487">
    <property type="entry name" value="FA_desaturase"/>
    <property type="match status" value="1"/>
</dbReference>
<evidence type="ECO:0000259" key="13">
    <source>
        <dbReference type="Pfam" id="PF00487"/>
    </source>
</evidence>
<gene>
    <name evidence="14" type="ORF">A9Q84_03720</name>
</gene>
<keyword evidence="3" id="KW-1003">Cell membrane</keyword>
<evidence type="ECO:0000256" key="10">
    <source>
        <dbReference type="ARBA" id="ARBA00023033"/>
    </source>
</evidence>
<keyword evidence="5 12" id="KW-0812">Transmembrane</keyword>
<dbReference type="GO" id="GO:0006629">
    <property type="term" value="P:lipid metabolic process"/>
    <property type="evidence" value="ECO:0007669"/>
    <property type="project" value="InterPro"/>
</dbReference>
<keyword evidence="7 12" id="KW-1133">Transmembrane helix</keyword>
<dbReference type="EMBL" id="MAAO01000004">
    <property type="protein sequence ID" value="OUR98531.1"/>
    <property type="molecule type" value="Genomic_DNA"/>
</dbReference>
<evidence type="ECO:0000256" key="9">
    <source>
        <dbReference type="ARBA" id="ARBA00023004"/>
    </source>
</evidence>
<evidence type="ECO:0000256" key="1">
    <source>
        <dbReference type="ARBA" id="ARBA00004429"/>
    </source>
</evidence>
<organism evidence="14 15">
    <name type="scientific">Halobacteriovorax marinus</name>
    <dbReference type="NCBI Taxonomy" id="97084"/>
    <lineage>
        <taxon>Bacteria</taxon>
        <taxon>Pseudomonadati</taxon>
        <taxon>Bdellovibrionota</taxon>
        <taxon>Bacteriovoracia</taxon>
        <taxon>Bacteriovoracales</taxon>
        <taxon>Halobacteriovoraceae</taxon>
        <taxon>Halobacteriovorax</taxon>
    </lineage>
</organism>
<protein>
    <recommendedName>
        <fullName evidence="13">Fatty acid desaturase domain-containing protein</fullName>
    </recommendedName>
</protein>
<keyword evidence="11 12" id="KW-0472">Membrane</keyword>
<evidence type="ECO:0000256" key="8">
    <source>
        <dbReference type="ARBA" id="ARBA00023002"/>
    </source>
</evidence>
<feature type="transmembrane region" description="Helical" evidence="12">
    <location>
        <begin position="94"/>
        <end position="113"/>
    </location>
</feature>
<evidence type="ECO:0000256" key="4">
    <source>
        <dbReference type="ARBA" id="ARBA00022519"/>
    </source>
</evidence>
<dbReference type="GO" id="GO:0046872">
    <property type="term" value="F:metal ion binding"/>
    <property type="evidence" value="ECO:0007669"/>
    <property type="project" value="UniProtKB-KW"/>
</dbReference>
<dbReference type="InterPro" id="IPR033885">
    <property type="entry name" value="AlkB/XylM"/>
</dbReference>
<evidence type="ECO:0000313" key="14">
    <source>
        <dbReference type="EMBL" id="OUR98531.1"/>
    </source>
</evidence>
<evidence type="ECO:0000256" key="5">
    <source>
        <dbReference type="ARBA" id="ARBA00022692"/>
    </source>
</evidence>
<dbReference type="AlphaFoldDB" id="A0A1Y5FA94"/>
<comment type="subcellular location">
    <subcellularLocation>
        <location evidence="1">Cell inner membrane</location>
        <topology evidence="1">Multi-pass membrane protein</topology>
    </subcellularLocation>
</comment>
<evidence type="ECO:0000256" key="7">
    <source>
        <dbReference type="ARBA" id="ARBA00022989"/>
    </source>
</evidence>
<feature type="domain" description="Fatty acid desaturase" evidence="13">
    <location>
        <begin position="97"/>
        <end position="321"/>
    </location>
</feature>
<dbReference type="PANTHER" id="PTHR38674">
    <property type="entry name" value="ALKANE 1-MONOOXYGENASE 1"/>
    <property type="match status" value="1"/>
</dbReference>
<keyword evidence="10" id="KW-0503">Monooxygenase</keyword>
<feature type="transmembrane region" description="Helical" evidence="12">
    <location>
        <begin position="231"/>
        <end position="250"/>
    </location>
</feature>
<evidence type="ECO:0000256" key="3">
    <source>
        <dbReference type="ARBA" id="ARBA00022475"/>
    </source>
</evidence>
<dbReference type="CDD" id="cd03512">
    <property type="entry name" value="Alkane-hydroxylase"/>
    <property type="match status" value="1"/>
</dbReference>
<sequence length="344" mass="39890">MDKLIYLFSMSSLAIVFFFLNLKGAYTFIPFIYFFGLIPLMDYLLGESEYNFSSEEEEKVLNSNYYELVIILSCLIHLALVLVFLNMTSKADSILTLVGLSCTLGFSCGLYGINLGHELGHRNSTWEKVLANIMLFSSLYSQFFITHNKSHHKLIATPEDANTSKINQNVYHFWIRSIYLTTKKAFEFEVKRLKSKGLFAYGPRNLFILQKLIEVSLLVAIYYFYGVQSLLAFMGAALFGILLLETINYIEHYGLLRKRNASGRYEKVQVWHSWNSNHVLGRALLFELSRHSDHHANASRRFQVLRHFDESPQLPYGYPHMVVMSLFPKVFMKKMNPLVERFQA</sequence>
<keyword evidence="9" id="KW-0408">Iron</keyword>